<evidence type="ECO:0000313" key="2">
    <source>
        <dbReference type="EMBL" id="EKM75139.1"/>
    </source>
</evidence>
<dbReference type="GeneID" id="18832608"/>
<name>K5VL92_AGABU</name>
<proteinExistence type="predicted"/>
<dbReference type="HOGENOM" id="CLU_849832_0_0_1"/>
<keyword evidence="3" id="KW-1185">Reference proteome</keyword>
<dbReference type="AlphaFoldDB" id="K5VL92"/>
<evidence type="ECO:0000313" key="3">
    <source>
        <dbReference type="Proteomes" id="UP000008493"/>
    </source>
</evidence>
<feature type="compositionally biased region" description="Basic and acidic residues" evidence="1">
    <location>
        <begin position="182"/>
        <end position="194"/>
    </location>
</feature>
<feature type="region of interest" description="Disordered" evidence="1">
    <location>
        <begin position="281"/>
        <end position="327"/>
    </location>
</feature>
<dbReference type="InParanoid" id="K5VL92"/>
<evidence type="ECO:0000256" key="1">
    <source>
        <dbReference type="SAM" id="MobiDB-lite"/>
    </source>
</evidence>
<reference evidence="3" key="1">
    <citation type="journal article" date="2012" name="Proc. Natl. Acad. Sci. U.S.A.">
        <title>Genome sequence of the button mushroom Agaricus bisporus reveals mechanisms governing adaptation to a humic-rich ecological niche.</title>
        <authorList>
            <person name="Morin E."/>
            <person name="Kohler A."/>
            <person name="Baker A.R."/>
            <person name="Foulongne-Oriol M."/>
            <person name="Lombard V."/>
            <person name="Nagy L.G."/>
            <person name="Ohm R.A."/>
            <person name="Patyshakuliyeva A."/>
            <person name="Brun A."/>
            <person name="Aerts A.L."/>
            <person name="Bailey A.M."/>
            <person name="Billette C."/>
            <person name="Coutinho P.M."/>
            <person name="Deakin G."/>
            <person name="Doddapaneni H."/>
            <person name="Floudas D."/>
            <person name="Grimwood J."/>
            <person name="Hilden K."/>
            <person name="Kuees U."/>
            <person name="LaButti K.M."/>
            <person name="Lapidus A."/>
            <person name="Lindquist E.A."/>
            <person name="Lucas S.M."/>
            <person name="Murat C."/>
            <person name="Riley R.W."/>
            <person name="Salamov A.A."/>
            <person name="Schmutz J."/>
            <person name="Subramanian V."/>
            <person name="Woesten H.A.B."/>
            <person name="Xu J."/>
            <person name="Eastwood D.C."/>
            <person name="Foster G.D."/>
            <person name="Sonnenberg A.S."/>
            <person name="Cullen D."/>
            <person name="de Vries R.P."/>
            <person name="Lundell T."/>
            <person name="Hibbett D.S."/>
            <person name="Henrissat B."/>
            <person name="Burton K.S."/>
            <person name="Kerrigan R.W."/>
            <person name="Challen M.P."/>
            <person name="Grigoriev I.V."/>
            <person name="Martin F."/>
        </authorList>
    </citation>
    <scope>NUCLEOTIDE SEQUENCE [LARGE SCALE GENOMIC DNA]</scope>
    <source>
        <strain evidence="3">JB137-S8 / ATCC MYA-4627 / FGSC 10392</strain>
    </source>
</reference>
<feature type="region of interest" description="Disordered" evidence="1">
    <location>
        <begin position="179"/>
        <end position="198"/>
    </location>
</feature>
<protein>
    <submittedName>
        <fullName evidence="2">Uncharacterized protein</fullName>
    </submittedName>
</protein>
<sequence>MTPPFYTLAQPPRSTSQPRATPSRKPSKRKADTDLSQVADDAARHHKLGKKARKELTMVAKLNLAEQLVWTAALSLNVRSKLEKGIGASGSEWRMPTELSKFIKRESFILLLKPTLARYSDKLDDMSKDIPDPGPIDVLWAKIKETKNINYQPSMNKMVAKRRVINLFIRKNFNERRHRIKSKESLGTKDKDGNELTPPTHIIKLTRSIISILKSCKRNAYVLAQQNNTDYWSTVNRELHQVCQSSSALRSLYFKNILENDTAIYGLPEELKDLAGVAENILEDDRNEPSNGDDGSDDDGDDFNDDDDDDNGNEDNGDEDNDDDEEE</sequence>
<dbReference type="OrthoDB" id="3267821at2759"/>
<dbReference type="EMBL" id="JH971418">
    <property type="protein sequence ID" value="EKM75139.1"/>
    <property type="molecule type" value="Genomic_DNA"/>
</dbReference>
<dbReference type="RefSeq" id="XP_007334183.1">
    <property type="nucleotide sequence ID" value="XM_007334121.1"/>
</dbReference>
<organism evidence="2 3">
    <name type="scientific">Agaricus bisporus var. burnettii (strain JB137-S8 / ATCC MYA-4627 / FGSC 10392)</name>
    <name type="common">White button mushroom</name>
    <dbReference type="NCBI Taxonomy" id="597362"/>
    <lineage>
        <taxon>Eukaryota</taxon>
        <taxon>Fungi</taxon>
        <taxon>Dikarya</taxon>
        <taxon>Basidiomycota</taxon>
        <taxon>Agaricomycotina</taxon>
        <taxon>Agaricomycetes</taxon>
        <taxon>Agaricomycetidae</taxon>
        <taxon>Agaricales</taxon>
        <taxon>Agaricineae</taxon>
        <taxon>Agaricaceae</taxon>
        <taxon>Agaricus</taxon>
    </lineage>
</organism>
<dbReference type="Proteomes" id="UP000008493">
    <property type="component" value="Unassembled WGS sequence"/>
</dbReference>
<accession>K5VL92</accession>
<feature type="region of interest" description="Disordered" evidence="1">
    <location>
        <begin position="1"/>
        <end position="49"/>
    </location>
</feature>
<gene>
    <name evidence="2" type="ORF">AGABI1DRAFT_95094</name>
</gene>
<dbReference type="KEGG" id="abp:AGABI1DRAFT95094"/>
<feature type="compositionally biased region" description="Acidic residues" evidence="1">
    <location>
        <begin position="294"/>
        <end position="327"/>
    </location>
</feature>